<reference evidence="2" key="1">
    <citation type="submission" date="2016-10" db="EMBL/GenBank/DDBJ databases">
        <authorList>
            <person name="Varghese N."/>
            <person name="Submissions S."/>
        </authorList>
    </citation>
    <scope>NUCLEOTIDE SEQUENCE [LARGE SCALE GENOMIC DNA]</scope>
    <source>
        <strain evidence="2">DSM 22951</strain>
    </source>
</reference>
<evidence type="ECO:0000313" key="2">
    <source>
        <dbReference type="Proteomes" id="UP000250028"/>
    </source>
</evidence>
<organism evidence="1 2">
    <name type="scientific">Branchiibius hedensis</name>
    <dbReference type="NCBI Taxonomy" id="672460"/>
    <lineage>
        <taxon>Bacteria</taxon>
        <taxon>Bacillati</taxon>
        <taxon>Actinomycetota</taxon>
        <taxon>Actinomycetes</taxon>
        <taxon>Micrococcales</taxon>
        <taxon>Dermacoccaceae</taxon>
        <taxon>Branchiibius</taxon>
    </lineage>
</organism>
<dbReference type="InterPro" id="IPR010982">
    <property type="entry name" value="Lambda_DNA-bd_dom_sf"/>
</dbReference>
<dbReference type="RefSeq" id="WP_146202670.1">
    <property type="nucleotide sequence ID" value="NZ_QGDN01000003.1"/>
</dbReference>
<dbReference type="OrthoDB" id="2679623at2"/>
<proteinExistence type="predicted"/>
<dbReference type="AlphaFoldDB" id="A0A2Y9BNZ3"/>
<accession>A0A2Y9BNZ3</accession>
<protein>
    <submittedName>
        <fullName evidence="1">Uncharacterized protein</fullName>
    </submittedName>
</protein>
<dbReference type="GO" id="GO:0003677">
    <property type="term" value="F:DNA binding"/>
    <property type="evidence" value="ECO:0007669"/>
    <property type="project" value="InterPro"/>
</dbReference>
<sequence>MAAKVLSNFTERYCNLIDASAWATPDGRLARPSLRAMAYRAQQLGYDISVPLLNKWRTAPAANPGGYYLVALSAMFEVSPMIWFDEATFTAELRRLTDLARQRRPTLRQGSQPTVAAD</sequence>
<keyword evidence="2" id="KW-1185">Reference proteome</keyword>
<evidence type="ECO:0000313" key="1">
    <source>
        <dbReference type="EMBL" id="SSA59101.1"/>
    </source>
</evidence>
<name>A0A2Y9BNZ3_9MICO</name>
<gene>
    <name evidence="1" type="ORF">SAMN04489750_3916</name>
</gene>
<dbReference type="Proteomes" id="UP000250028">
    <property type="component" value="Unassembled WGS sequence"/>
</dbReference>
<dbReference type="Gene3D" id="1.10.260.40">
    <property type="entry name" value="lambda repressor-like DNA-binding domains"/>
    <property type="match status" value="1"/>
</dbReference>
<dbReference type="EMBL" id="UESZ01000003">
    <property type="protein sequence ID" value="SSA59101.1"/>
    <property type="molecule type" value="Genomic_DNA"/>
</dbReference>